<comment type="caution">
    <text evidence="8">The sequence shown here is derived from an EMBL/GenBank/DDBJ whole genome shotgun (WGS) entry which is preliminary data.</text>
</comment>
<sequence length="181" mass="20595">MADEIERVYERTLILRCQAGDREAFGTLVARYGPRLRYYLRKLLGDPDRAEDALQDVWFGVFRGLPKLADPAAFPAWVYRIARDRAAREFRQPGRPVQSLSLEDVADADDRDFPSADAEAIHAALDQLAIEYREVLVLRFLEGMSCDTIARVTGCPAGTVRSRLHYAKRALRGVLTRETRR</sequence>
<evidence type="ECO:0000256" key="2">
    <source>
        <dbReference type="ARBA" id="ARBA00023015"/>
    </source>
</evidence>
<dbReference type="InterPro" id="IPR014284">
    <property type="entry name" value="RNA_pol_sigma-70_dom"/>
</dbReference>
<evidence type="ECO:0000256" key="4">
    <source>
        <dbReference type="ARBA" id="ARBA00023125"/>
    </source>
</evidence>
<evidence type="ECO:0000259" key="7">
    <source>
        <dbReference type="Pfam" id="PF08281"/>
    </source>
</evidence>
<keyword evidence="2" id="KW-0805">Transcription regulation</keyword>
<dbReference type="SUPFAM" id="SSF88659">
    <property type="entry name" value="Sigma3 and sigma4 domains of RNA polymerase sigma factors"/>
    <property type="match status" value="1"/>
</dbReference>
<keyword evidence="3" id="KW-0731">Sigma factor</keyword>
<evidence type="ECO:0000256" key="5">
    <source>
        <dbReference type="ARBA" id="ARBA00023163"/>
    </source>
</evidence>
<proteinExistence type="inferred from homology"/>
<dbReference type="SUPFAM" id="SSF88946">
    <property type="entry name" value="Sigma2 domain of RNA polymerase sigma factors"/>
    <property type="match status" value="1"/>
</dbReference>
<dbReference type="OrthoDB" id="291047at2"/>
<name>A0A225D9A7_9BACT</name>
<dbReference type="Pfam" id="PF04542">
    <property type="entry name" value="Sigma70_r2"/>
    <property type="match status" value="1"/>
</dbReference>
<dbReference type="RefSeq" id="WP_088257861.1">
    <property type="nucleotide sequence ID" value="NZ_NIDE01000014.1"/>
</dbReference>
<protein>
    <submittedName>
        <fullName evidence="8">RNA polymerase sigma factor</fullName>
    </submittedName>
</protein>
<dbReference type="InterPro" id="IPR013325">
    <property type="entry name" value="RNA_pol_sigma_r2"/>
</dbReference>
<dbReference type="Proteomes" id="UP000214646">
    <property type="component" value="Unassembled WGS sequence"/>
</dbReference>
<keyword evidence="4" id="KW-0238">DNA-binding</keyword>
<feature type="domain" description="RNA polymerase sigma factor 70 region 4 type 2" evidence="7">
    <location>
        <begin position="119"/>
        <end position="171"/>
    </location>
</feature>
<dbReference type="GO" id="GO:0016987">
    <property type="term" value="F:sigma factor activity"/>
    <property type="evidence" value="ECO:0007669"/>
    <property type="project" value="UniProtKB-KW"/>
</dbReference>
<dbReference type="GO" id="GO:0006352">
    <property type="term" value="P:DNA-templated transcription initiation"/>
    <property type="evidence" value="ECO:0007669"/>
    <property type="project" value="InterPro"/>
</dbReference>
<organism evidence="8 9">
    <name type="scientific">Fimbriiglobus ruber</name>
    <dbReference type="NCBI Taxonomy" id="1908690"/>
    <lineage>
        <taxon>Bacteria</taxon>
        <taxon>Pseudomonadati</taxon>
        <taxon>Planctomycetota</taxon>
        <taxon>Planctomycetia</taxon>
        <taxon>Gemmatales</taxon>
        <taxon>Gemmataceae</taxon>
        <taxon>Fimbriiglobus</taxon>
    </lineage>
</organism>
<dbReference type="NCBIfam" id="TIGR02937">
    <property type="entry name" value="sigma70-ECF"/>
    <property type="match status" value="1"/>
</dbReference>
<dbReference type="InterPro" id="IPR036388">
    <property type="entry name" value="WH-like_DNA-bd_sf"/>
</dbReference>
<feature type="domain" description="RNA polymerase sigma-70 region 2" evidence="6">
    <location>
        <begin position="28"/>
        <end position="92"/>
    </location>
</feature>
<dbReference type="InterPro" id="IPR013324">
    <property type="entry name" value="RNA_pol_sigma_r3/r4-like"/>
</dbReference>
<gene>
    <name evidence="8" type="ORF">FRUB_07162</name>
</gene>
<dbReference type="PANTHER" id="PTHR43133">
    <property type="entry name" value="RNA POLYMERASE ECF-TYPE SIGMA FACTO"/>
    <property type="match status" value="1"/>
</dbReference>
<dbReference type="GO" id="GO:0003677">
    <property type="term" value="F:DNA binding"/>
    <property type="evidence" value="ECO:0007669"/>
    <property type="project" value="UniProtKB-KW"/>
</dbReference>
<comment type="similarity">
    <text evidence="1">Belongs to the sigma-70 factor family. ECF subfamily.</text>
</comment>
<accession>A0A225D9A7</accession>
<dbReference type="AlphaFoldDB" id="A0A225D9A7"/>
<dbReference type="InterPro" id="IPR007627">
    <property type="entry name" value="RNA_pol_sigma70_r2"/>
</dbReference>
<dbReference type="EMBL" id="NIDE01000014">
    <property type="protein sequence ID" value="OWK38042.1"/>
    <property type="molecule type" value="Genomic_DNA"/>
</dbReference>
<evidence type="ECO:0000256" key="3">
    <source>
        <dbReference type="ARBA" id="ARBA00023082"/>
    </source>
</evidence>
<evidence type="ECO:0000256" key="1">
    <source>
        <dbReference type="ARBA" id="ARBA00010641"/>
    </source>
</evidence>
<dbReference type="InterPro" id="IPR039425">
    <property type="entry name" value="RNA_pol_sigma-70-like"/>
</dbReference>
<dbReference type="InterPro" id="IPR013249">
    <property type="entry name" value="RNA_pol_sigma70_r4_t2"/>
</dbReference>
<dbReference type="Gene3D" id="1.10.10.10">
    <property type="entry name" value="Winged helix-like DNA-binding domain superfamily/Winged helix DNA-binding domain"/>
    <property type="match status" value="1"/>
</dbReference>
<dbReference type="CDD" id="cd06171">
    <property type="entry name" value="Sigma70_r4"/>
    <property type="match status" value="1"/>
</dbReference>
<dbReference type="PANTHER" id="PTHR43133:SF8">
    <property type="entry name" value="RNA POLYMERASE SIGMA FACTOR HI_1459-RELATED"/>
    <property type="match status" value="1"/>
</dbReference>
<evidence type="ECO:0000259" key="6">
    <source>
        <dbReference type="Pfam" id="PF04542"/>
    </source>
</evidence>
<keyword evidence="5" id="KW-0804">Transcription</keyword>
<evidence type="ECO:0000313" key="8">
    <source>
        <dbReference type="EMBL" id="OWK38042.1"/>
    </source>
</evidence>
<dbReference type="Pfam" id="PF08281">
    <property type="entry name" value="Sigma70_r4_2"/>
    <property type="match status" value="1"/>
</dbReference>
<reference evidence="9" key="1">
    <citation type="submission" date="2017-06" db="EMBL/GenBank/DDBJ databases">
        <title>Genome analysis of Fimbriiglobus ruber SP5, the first member of the order Planctomycetales with confirmed chitinolytic capability.</title>
        <authorList>
            <person name="Ravin N.V."/>
            <person name="Rakitin A.L."/>
            <person name="Ivanova A.A."/>
            <person name="Beletsky A.V."/>
            <person name="Kulichevskaya I.S."/>
            <person name="Mardanov A.V."/>
            <person name="Dedysh S.N."/>
        </authorList>
    </citation>
    <scope>NUCLEOTIDE SEQUENCE [LARGE SCALE GENOMIC DNA]</scope>
    <source>
        <strain evidence="9">SP5</strain>
    </source>
</reference>
<dbReference type="Gene3D" id="1.10.1740.10">
    <property type="match status" value="1"/>
</dbReference>
<evidence type="ECO:0000313" key="9">
    <source>
        <dbReference type="Proteomes" id="UP000214646"/>
    </source>
</evidence>
<keyword evidence="9" id="KW-1185">Reference proteome</keyword>